<dbReference type="RefSeq" id="XP_019020380.1">
    <property type="nucleotide sequence ID" value="XM_019163750.1"/>
</dbReference>
<dbReference type="EMBL" id="KV454001">
    <property type="protein sequence ID" value="ODQ49267.1"/>
    <property type="molecule type" value="Genomic_DNA"/>
</dbReference>
<dbReference type="OrthoDB" id="419694at2759"/>
<evidence type="ECO:0000313" key="8">
    <source>
        <dbReference type="Proteomes" id="UP000094455"/>
    </source>
</evidence>
<dbReference type="Pfam" id="PF01885">
    <property type="entry name" value="PTS_2-RNA"/>
    <property type="match status" value="1"/>
</dbReference>
<comment type="function">
    <text evidence="1">Catalyzes the last step of tRNA splicing, the transfer of the splice junction 2'-phosphate from ligated tRNA to NAD to produce ADP-ribose 1''-2'' cyclic phosphate.</text>
</comment>
<dbReference type="GO" id="GO:0006388">
    <property type="term" value="P:tRNA splicing, via endonucleolytic cleavage and ligation"/>
    <property type="evidence" value="ECO:0007669"/>
    <property type="project" value="EnsemblFungi"/>
</dbReference>
<name>A0A1E3NSY9_9ASCO</name>
<dbReference type="InterPro" id="IPR002745">
    <property type="entry name" value="Ptrans_KptA/Tpt1"/>
</dbReference>
<dbReference type="STRING" id="763406.A0A1E3NSY9"/>
<dbReference type="PANTHER" id="PTHR12684:SF2">
    <property type="entry name" value="TRNA 2'-PHOSPHOTRANSFERASE 1"/>
    <property type="match status" value="1"/>
</dbReference>
<evidence type="ECO:0000256" key="3">
    <source>
        <dbReference type="ARBA" id="ARBA00012007"/>
    </source>
</evidence>
<comment type="catalytic activity">
    <reaction evidence="6">
        <text>2'-phospho-[ligated tRNA] + NAD(+) = mature tRNA + ADP-alpha-D-ribose 1'',2''-cyclic phosphate + nicotinamide</text>
        <dbReference type="Rhea" id="RHEA:23324"/>
        <dbReference type="Rhea" id="RHEA-COMP:11106"/>
        <dbReference type="Rhea" id="RHEA-COMP:11107"/>
        <dbReference type="ChEBI" id="CHEBI:17154"/>
        <dbReference type="ChEBI" id="CHEBI:57540"/>
        <dbReference type="ChEBI" id="CHEBI:76596"/>
        <dbReference type="ChEBI" id="CHEBI:82883"/>
        <dbReference type="ChEBI" id="CHEBI:85027"/>
        <dbReference type="EC" id="2.7.1.160"/>
    </reaction>
</comment>
<dbReference type="GeneID" id="30180437"/>
<dbReference type="PANTHER" id="PTHR12684">
    <property type="entry name" value="PUTATIVE PHOSPHOTRANSFERASE"/>
    <property type="match status" value="1"/>
</dbReference>
<evidence type="ECO:0000256" key="1">
    <source>
        <dbReference type="ARBA" id="ARBA00003343"/>
    </source>
</evidence>
<evidence type="ECO:0000256" key="5">
    <source>
        <dbReference type="ARBA" id="ARBA00023027"/>
    </source>
</evidence>
<accession>A0A1E3NSY9</accession>
<keyword evidence="5" id="KW-0520">NAD</keyword>
<evidence type="ECO:0000313" key="7">
    <source>
        <dbReference type="EMBL" id="ODQ49267.1"/>
    </source>
</evidence>
<keyword evidence="8" id="KW-1185">Reference proteome</keyword>
<dbReference type="SUPFAM" id="SSF56399">
    <property type="entry name" value="ADP-ribosylation"/>
    <property type="match status" value="1"/>
</dbReference>
<dbReference type="EC" id="2.7.1.160" evidence="3"/>
<dbReference type="GO" id="GO:0005634">
    <property type="term" value="C:nucleus"/>
    <property type="evidence" value="ECO:0007669"/>
    <property type="project" value="EnsemblFungi"/>
</dbReference>
<evidence type="ECO:0000256" key="2">
    <source>
        <dbReference type="ARBA" id="ARBA00009836"/>
    </source>
</evidence>
<dbReference type="Gene3D" id="1.10.10.970">
    <property type="entry name" value="RNA 2'-phosphotransferase, Tpt1/KptA family, N-terminal domain"/>
    <property type="match status" value="1"/>
</dbReference>
<dbReference type="Proteomes" id="UP000094455">
    <property type="component" value="Unassembled WGS sequence"/>
</dbReference>
<keyword evidence="4" id="KW-0808">Transferase</keyword>
<dbReference type="Gene3D" id="3.20.170.30">
    <property type="match status" value="1"/>
</dbReference>
<dbReference type="AlphaFoldDB" id="A0A1E3NSY9"/>
<organism evidence="7 8">
    <name type="scientific">Pichia membranifaciens NRRL Y-2026</name>
    <dbReference type="NCBI Taxonomy" id="763406"/>
    <lineage>
        <taxon>Eukaryota</taxon>
        <taxon>Fungi</taxon>
        <taxon>Dikarya</taxon>
        <taxon>Ascomycota</taxon>
        <taxon>Saccharomycotina</taxon>
        <taxon>Pichiomycetes</taxon>
        <taxon>Pichiales</taxon>
        <taxon>Pichiaceae</taxon>
        <taxon>Pichia</taxon>
    </lineage>
</organism>
<evidence type="ECO:0000256" key="6">
    <source>
        <dbReference type="ARBA" id="ARBA00047949"/>
    </source>
</evidence>
<protein>
    <recommendedName>
        <fullName evidence="3">2'-phosphotransferase</fullName>
        <ecNumber evidence="3">2.7.1.160</ecNumber>
    </recommendedName>
</protein>
<dbReference type="GO" id="GO:0005737">
    <property type="term" value="C:cytoplasm"/>
    <property type="evidence" value="ECO:0007669"/>
    <property type="project" value="EnsemblFungi"/>
</dbReference>
<sequence length="245" mass="27344">MSEIRSTKRDIQISRALSKLLRHRAAAQGLAIDSSGYVSVSDVLQHNDLKCKHATVEDLRRVVETNDKQRFRLAEKGADGALYICALQGHSMAAVNAGADLKRMDQRHDEDWPQYIVHGTYRDKLPLIKRAQGLSRMGRNHVHFSYTLPEKFQRHLPPASEAASPKAAESHRAISGMRSSCQVALLLDVDRIRNSELEFYRSANGVILSAGDSRGIVDARYIAQIVDSEHGVLSWTDVPDCRESS</sequence>
<proteinExistence type="inferred from homology"/>
<dbReference type="InterPro" id="IPR042081">
    <property type="entry name" value="RNA_2'-PTrans_C"/>
</dbReference>
<reference evidence="7 8" key="1">
    <citation type="journal article" date="2016" name="Proc. Natl. Acad. Sci. U.S.A.">
        <title>Comparative genomics of biotechnologically important yeasts.</title>
        <authorList>
            <person name="Riley R."/>
            <person name="Haridas S."/>
            <person name="Wolfe K.H."/>
            <person name="Lopes M.R."/>
            <person name="Hittinger C.T."/>
            <person name="Goeker M."/>
            <person name="Salamov A.A."/>
            <person name="Wisecaver J.H."/>
            <person name="Long T.M."/>
            <person name="Calvey C.H."/>
            <person name="Aerts A.L."/>
            <person name="Barry K.W."/>
            <person name="Choi C."/>
            <person name="Clum A."/>
            <person name="Coughlan A.Y."/>
            <person name="Deshpande S."/>
            <person name="Douglass A.P."/>
            <person name="Hanson S.J."/>
            <person name="Klenk H.-P."/>
            <person name="LaButti K.M."/>
            <person name="Lapidus A."/>
            <person name="Lindquist E.A."/>
            <person name="Lipzen A.M."/>
            <person name="Meier-Kolthoff J.P."/>
            <person name="Ohm R.A."/>
            <person name="Otillar R.P."/>
            <person name="Pangilinan J.L."/>
            <person name="Peng Y."/>
            <person name="Rokas A."/>
            <person name="Rosa C.A."/>
            <person name="Scheuner C."/>
            <person name="Sibirny A.A."/>
            <person name="Slot J.C."/>
            <person name="Stielow J.B."/>
            <person name="Sun H."/>
            <person name="Kurtzman C.P."/>
            <person name="Blackwell M."/>
            <person name="Grigoriev I.V."/>
            <person name="Jeffries T.W."/>
        </authorList>
    </citation>
    <scope>NUCLEOTIDE SEQUENCE [LARGE SCALE GENOMIC DNA]</scope>
    <source>
        <strain evidence="7 8">NRRL Y-2026</strain>
    </source>
</reference>
<gene>
    <name evidence="7" type="ORF">PICMEDRAFT_70821</name>
</gene>
<dbReference type="InterPro" id="IPR042080">
    <property type="entry name" value="RNA_2'-PTrans_N"/>
</dbReference>
<comment type="similarity">
    <text evidence="2">Belongs to the KptA/TPT1 family.</text>
</comment>
<evidence type="ECO:0000256" key="4">
    <source>
        <dbReference type="ARBA" id="ARBA00022679"/>
    </source>
</evidence>
<dbReference type="GO" id="GO:0000215">
    <property type="term" value="F:tRNA 2'-phosphotransferase activity"/>
    <property type="evidence" value="ECO:0007669"/>
    <property type="project" value="UniProtKB-EC"/>
</dbReference>